<dbReference type="EMBL" id="KX832926">
    <property type="protein sequence ID" value="ARV75788.1"/>
    <property type="molecule type" value="Genomic_DNA"/>
</dbReference>
<accession>A0A220DHN4</accession>
<keyword evidence="1" id="KW-0614">Plasmid</keyword>
<dbReference type="AlphaFoldDB" id="A0A220DHN4"/>
<evidence type="ECO:0000313" key="1">
    <source>
        <dbReference type="EMBL" id="ARV75788.1"/>
    </source>
</evidence>
<dbReference type="RefSeq" id="WP_153274249.1">
    <property type="nucleotide sequence ID" value="NZ_BRPO01000029.1"/>
</dbReference>
<proteinExistence type="predicted"/>
<reference evidence="1" key="1">
    <citation type="journal article" date="2017" name="Genome Biol. Evol.">
        <title>Genomic Epidemiology of NDM-1-Encoding Plasmids in Latin American Clinical Isolates Reveals Insights into the Evolution of Multidrug Resistance.</title>
        <authorList>
            <person name="Marquez-Ortiz R.A."/>
            <person name="Haggerty L."/>
            <person name="Olarte N."/>
            <person name="Duarte C."/>
            <person name="Garza-Ramos U."/>
            <person name="Silva-Sanchez J."/>
            <person name="Castro B.E."/>
            <person name="Sim E.M."/>
            <person name="Beltran M."/>
            <person name="Moncada M.V."/>
            <person name="Valderrama A."/>
            <person name="Castellanos J.E."/>
            <person name="Charles I.G."/>
            <person name="Vanegas N."/>
            <person name="Escobar-Perez J."/>
            <person name="Petty N.K."/>
        </authorList>
    </citation>
    <scope>NUCLEOTIDE SEQUENCE</scope>
    <source>
        <strain evidence="1">16pre36</strain>
        <plasmid evidence="1">p16Pre36-1</plasmid>
    </source>
</reference>
<gene>
    <name evidence="1" type="ORF">PRE36P2_0540</name>
</gene>
<geneLocation type="plasmid" evidence="1">
    <name>p16Pre36-1</name>
</geneLocation>
<organism evidence="1">
    <name type="scientific">Providencia rettgeri</name>
    <dbReference type="NCBI Taxonomy" id="587"/>
    <lineage>
        <taxon>Bacteria</taxon>
        <taxon>Pseudomonadati</taxon>
        <taxon>Pseudomonadota</taxon>
        <taxon>Gammaproteobacteria</taxon>
        <taxon>Enterobacterales</taxon>
        <taxon>Morganellaceae</taxon>
        <taxon>Providencia</taxon>
    </lineage>
</organism>
<sequence>MEIKRENFDSVFDINKWLKNNKDVKIINIETRKGNITDFTNSYTVWFYVGSY</sequence>
<protein>
    <submittedName>
        <fullName evidence="1">Uncharacterized protein</fullName>
    </submittedName>
</protein>
<name>A0A220DHN4_PRORE</name>